<dbReference type="GO" id="GO:0016887">
    <property type="term" value="F:ATP hydrolysis activity"/>
    <property type="evidence" value="ECO:0007669"/>
    <property type="project" value="TreeGrafter"/>
</dbReference>
<dbReference type="GO" id="GO:0005886">
    <property type="term" value="C:plasma membrane"/>
    <property type="evidence" value="ECO:0007669"/>
    <property type="project" value="TreeGrafter"/>
</dbReference>
<feature type="domain" description="Bacterial type II secretion system protein E" evidence="4">
    <location>
        <begin position="296"/>
        <end position="310"/>
    </location>
</feature>
<protein>
    <submittedName>
        <fullName evidence="5">Transformation system protein</fullName>
    </submittedName>
</protein>
<evidence type="ECO:0000259" key="4">
    <source>
        <dbReference type="PROSITE" id="PS00662"/>
    </source>
</evidence>
<evidence type="ECO:0000313" key="5">
    <source>
        <dbReference type="EMBL" id="RXJ62706.1"/>
    </source>
</evidence>
<accession>A0A4Q0XYH0</accession>
<name>A0A4Q0XYH0_9BACT</name>
<dbReference type="InterPro" id="IPR003593">
    <property type="entry name" value="AAA+_ATPase"/>
</dbReference>
<dbReference type="PROSITE" id="PS00662">
    <property type="entry name" value="T2SP_E"/>
    <property type="match status" value="1"/>
</dbReference>
<organism evidence="5 6">
    <name type="scientific">Halarcobacter anaerophilus</name>
    <dbReference type="NCBI Taxonomy" id="877500"/>
    <lineage>
        <taxon>Bacteria</taxon>
        <taxon>Pseudomonadati</taxon>
        <taxon>Campylobacterota</taxon>
        <taxon>Epsilonproteobacteria</taxon>
        <taxon>Campylobacterales</taxon>
        <taxon>Arcobacteraceae</taxon>
        <taxon>Halarcobacter</taxon>
    </lineage>
</organism>
<dbReference type="CDD" id="cd01129">
    <property type="entry name" value="PulE-GspE-like"/>
    <property type="match status" value="1"/>
</dbReference>
<evidence type="ECO:0000313" key="6">
    <source>
        <dbReference type="Proteomes" id="UP000290191"/>
    </source>
</evidence>
<evidence type="ECO:0000256" key="1">
    <source>
        <dbReference type="ARBA" id="ARBA00006611"/>
    </source>
</evidence>
<dbReference type="GO" id="GO:0005524">
    <property type="term" value="F:ATP binding"/>
    <property type="evidence" value="ECO:0007669"/>
    <property type="project" value="UniProtKB-KW"/>
</dbReference>
<dbReference type="SMART" id="SM00382">
    <property type="entry name" value="AAA"/>
    <property type="match status" value="1"/>
</dbReference>
<dbReference type="Gene3D" id="3.40.50.300">
    <property type="entry name" value="P-loop containing nucleotide triphosphate hydrolases"/>
    <property type="match status" value="1"/>
</dbReference>
<gene>
    <name evidence="5" type="ORF">CRV06_09575</name>
</gene>
<dbReference type="RefSeq" id="WP_129082297.1">
    <property type="nucleotide sequence ID" value="NZ_CP041070.1"/>
</dbReference>
<dbReference type="SUPFAM" id="SSF52540">
    <property type="entry name" value="P-loop containing nucleoside triphosphate hydrolases"/>
    <property type="match status" value="1"/>
</dbReference>
<dbReference type="OrthoDB" id="9805147at2"/>
<keyword evidence="3" id="KW-0067">ATP-binding</keyword>
<dbReference type="InterPro" id="IPR027417">
    <property type="entry name" value="P-loop_NTPase"/>
</dbReference>
<evidence type="ECO:0000256" key="3">
    <source>
        <dbReference type="ARBA" id="ARBA00022840"/>
    </source>
</evidence>
<dbReference type="Proteomes" id="UP000290191">
    <property type="component" value="Unassembled WGS sequence"/>
</dbReference>
<comment type="similarity">
    <text evidence="1">Belongs to the GSP E family.</text>
</comment>
<proteinExistence type="inferred from homology"/>
<evidence type="ECO:0000256" key="2">
    <source>
        <dbReference type="ARBA" id="ARBA00022741"/>
    </source>
</evidence>
<dbReference type="STRING" id="877500.GCA_000935065_01983"/>
<dbReference type="PANTHER" id="PTHR30258">
    <property type="entry name" value="TYPE II SECRETION SYSTEM PROTEIN GSPE-RELATED"/>
    <property type="match status" value="1"/>
</dbReference>
<dbReference type="Pfam" id="PF00437">
    <property type="entry name" value="T2SSE"/>
    <property type="match status" value="1"/>
</dbReference>
<keyword evidence="6" id="KW-1185">Reference proteome</keyword>
<sequence length="448" mass="51411">MNSLNTIIDYELIDSLDIEFLKNNLILPIKKDGIFFDIFSCTNSNIKVLEDGNIIREKELNKEEILFFLDDIKRRKTLFLLSKNAVLNEENNINYIEDFFKILIKKAVEVRSSDIHIESIEKALIIRFRIDGNLKIFYTFQKEFLKVLSSYIKMLSKLDITQSRTPMDGRFSLYLEEKKFDFRVSTMPTIYGESIVIRVLDNKNITKKLQDLGFSKRVYNSIKEIEKLSSGLVLIAGPTGSGKSTTLYSILKELNKENKKIITIEDPVEYKMEGIQQIEVNEKLGVSFQKVLKNVLRQDPDIILIGEIRDENSLAIALQASLTGHLVFASIHANNTVETFSRLKDLKADKFLLSASLRYILSQRLVLNICKKCKAKGCELCSFTGFYGRSCISEILKIDEEISSIIMQNKDIKTYLNSISFKTILDDGKESVEKGITTMQEVYKVINE</sequence>
<comment type="caution">
    <text evidence="5">The sequence shown here is derived from an EMBL/GenBank/DDBJ whole genome shotgun (WGS) entry which is preliminary data.</text>
</comment>
<dbReference type="Gene3D" id="3.30.450.90">
    <property type="match status" value="1"/>
</dbReference>
<dbReference type="PANTHER" id="PTHR30258:SF3">
    <property type="entry name" value="SLL1921 PROTEIN"/>
    <property type="match status" value="1"/>
</dbReference>
<dbReference type="AlphaFoldDB" id="A0A4Q0XYH0"/>
<dbReference type="InterPro" id="IPR001482">
    <property type="entry name" value="T2SS/T4SS_dom"/>
</dbReference>
<keyword evidence="2" id="KW-0547">Nucleotide-binding</keyword>
<reference evidence="5 6" key="1">
    <citation type="submission" date="2017-10" db="EMBL/GenBank/DDBJ databases">
        <title>Genomics of the genus Arcobacter.</title>
        <authorList>
            <person name="Perez-Cataluna A."/>
            <person name="Figueras M.J."/>
        </authorList>
    </citation>
    <scope>NUCLEOTIDE SEQUENCE [LARGE SCALE GENOMIC DNA]</scope>
    <source>
        <strain evidence="5 6">DSM 24636</strain>
    </source>
</reference>
<dbReference type="EMBL" id="PDKO01000007">
    <property type="protein sequence ID" value="RXJ62706.1"/>
    <property type="molecule type" value="Genomic_DNA"/>
</dbReference>